<accession>A0A147KJG4</accession>
<dbReference type="Pfam" id="PF21702">
    <property type="entry name" value="GLGE_C"/>
    <property type="match status" value="1"/>
</dbReference>
<dbReference type="SMART" id="SM00642">
    <property type="entry name" value="Aamy"/>
    <property type="match status" value="1"/>
</dbReference>
<feature type="binding site" evidence="6">
    <location>
        <position position="338"/>
    </location>
    <ligand>
        <name>alpha-maltose 1-phosphate</name>
        <dbReference type="ChEBI" id="CHEBI:63576"/>
    </ligand>
</feature>
<dbReference type="STRING" id="665004.AC529_06800"/>
<sequence>MLDVSPVVEAGTAKAVVGETFPVRATVFREGHEALGAGVVLYTPEGRRQPLVPLREIAPGTDRYEAQVTVTSEGRWSFVIEAWSDPYATWCHDAEIKIPLGEDVDLVLEEGARLLDRVARRVPRRPAIAEIAAALRDDSRPAHERLDLALSDLVRSELARRPLRELVTRSRRFPVTVSRRRALFGSWYEFFPRSEGAVLDTEDGEPRSGTFATAARRLPAIADMGFDVVYLPPIHPVGHSFRKGRNNAPVAQPGDPGSPWAIGSYEGGHDAVHPDLGTVEDFDAFVARARELGLEVALDLALQASPDHPWVKEHPEWFTVRADGSIAYAENPPKKYQDIYPLNFDKDPEGIFAEVRRIVRYWMSHGVRVFRVDNPHTKPVAFWERLLADIAATDPDVIFLAEAFTRPAMMHTLAKIGFHQSYTYFTWRTTKEELQEYLTELTGEAAAYMRPNLFVNTPDILHAYLQHGGRPAFEVRAILAATLSPTWGVYSGYELCENRALRPGSEEYLDSEKYQYRPRDWEAAEAAGITITPLIRKLNHLRRSHPALQELRNLRFHHVDQPEIICYSKRLATGQGPDDVVLVVANLDPHHTREATVWLDMPALGLAPDAHITVTDQLSGDSYHWVGANYVRLDPHVQTAHIFTVTSA</sequence>
<evidence type="ECO:0000256" key="2">
    <source>
        <dbReference type="ARBA" id="ARBA00022676"/>
    </source>
</evidence>
<dbReference type="InterPro" id="IPR026585">
    <property type="entry name" value="GlgE"/>
</dbReference>
<protein>
    <recommendedName>
        <fullName evidence="6">Alpha-1,4-glucan:maltose-1-phosphate maltosyltransferase</fullName>
        <shortName evidence="6">GMPMT</shortName>
        <ecNumber evidence="6">2.4.99.16</ecNumber>
    </recommendedName>
    <alternativeName>
        <fullName evidence="6">(1-&gt;4)-alpha-D-glucan:maltose-1-phosphate alpha-D-maltosyltransferase</fullName>
    </alternativeName>
</protein>
<dbReference type="InterPro" id="IPR049171">
    <property type="entry name" value="GLGE_C"/>
</dbReference>
<feature type="binding site" evidence="6">
    <location>
        <begin position="513"/>
        <end position="514"/>
    </location>
    <ligand>
        <name>alpha-maltose 1-phosphate</name>
        <dbReference type="ChEBI" id="CHEBI:63576"/>
    </ligand>
</feature>
<dbReference type="InterPro" id="IPR013783">
    <property type="entry name" value="Ig-like_fold"/>
</dbReference>
<comment type="similarity">
    <text evidence="6">Belongs to the glycosyl hydrolase 13 family. GlgE subfamily.</text>
</comment>
<evidence type="ECO:0000313" key="9">
    <source>
        <dbReference type="Proteomes" id="UP000074382"/>
    </source>
</evidence>
<dbReference type="InterPro" id="IPR017853">
    <property type="entry name" value="GH"/>
</dbReference>
<evidence type="ECO:0000256" key="6">
    <source>
        <dbReference type="HAMAP-Rule" id="MF_02124"/>
    </source>
</evidence>
<dbReference type="Gene3D" id="1.20.58.80">
    <property type="entry name" value="Phosphotransferase system, lactose/cellobiose-type IIA subunit"/>
    <property type="match status" value="1"/>
</dbReference>
<reference evidence="9" key="1">
    <citation type="journal article" date="2017" name="Acta Aliment.">
        <title>Plant polysaccharide degrading enzyme system of Thermpbifida cellulosilytica TB100 revealed by de novo genome project data.</title>
        <authorList>
            <person name="Toth A."/>
            <person name="Baka E."/>
            <person name="Luzics S."/>
            <person name="Bata-Vidacs I."/>
            <person name="Nagy I."/>
            <person name="Balint B."/>
            <person name="Herceg R."/>
            <person name="Olasz F."/>
            <person name="Wilk T."/>
            <person name="Nagy T."/>
            <person name="Kriszt B."/>
            <person name="Nagy I."/>
            <person name="Kukolya J."/>
        </authorList>
    </citation>
    <scope>NUCLEOTIDE SEQUENCE [LARGE SCALE GENOMIC DNA]</scope>
    <source>
        <strain evidence="9">TB100</strain>
    </source>
</reference>
<dbReference type="InterPro" id="IPR006047">
    <property type="entry name" value="GH13_cat_dom"/>
</dbReference>
<dbReference type="PANTHER" id="PTHR47786:SF2">
    <property type="entry name" value="GLYCOSYL HYDROLASE FAMILY 13 CATALYTIC DOMAIN-CONTAINING PROTEIN"/>
    <property type="match status" value="1"/>
</dbReference>
<name>A0A147KJG4_THECS</name>
<dbReference type="PANTHER" id="PTHR47786">
    <property type="entry name" value="ALPHA-1,4-GLUCAN:MALTOSE-1-PHOSPHATE MALTOSYLTRANSFERASE"/>
    <property type="match status" value="1"/>
</dbReference>
<dbReference type="Proteomes" id="UP000074382">
    <property type="component" value="Unassembled WGS sequence"/>
</dbReference>
<evidence type="ECO:0000256" key="1">
    <source>
        <dbReference type="ARBA" id="ARBA00011738"/>
    </source>
</evidence>
<evidence type="ECO:0000256" key="3">
    <source>
        <dbReference type="ARBA" id="ARBA00022679"/>
    </source>
</evidence>
<feature type="active site" description="Nucleophile" evidence="6">
    <location>
        <position position="373"/>
    </location>
</feature>
<proteinExistence type="inferred from homology"/>
<feature type="site" description="Transition state stabilizer" evidence="6">
    <location>
        <position position="459"/>
    </location>
</feature>
<evidence type="ECO:0000259" key="7">
    <source>
        <dbReference type="SMART" id="SM00642"/>
    </source>
</evidence>
<keyword evidence="4 6" id="KW-0119">Carbohydrate metabolism</keyword>
<dbReference type="PATRIC" id="fig|665004.4.peg.495"/>
<comment type="function">
    <text evidence="6">Maltosyltransferase that uses maltose 1-phosphate (M1P) as the sugar donor to elongate linear or branched alpha-(1-&gt;4)-glucans. Is involved in a branched alpha-glucan biosynthetic pathway from trehalose, together with TreS, Mak and GlgB.</text>
</comment>
<comment type="catalytic activity">
    <reaction evidence="5 6">
        <text>alpha-maltose 1-phosphate + [(1-&gt;4)-alpha-D-glucosyl](n) = [(1-&gt;4)-alpha-D-glucosyl](n+2) + phosphate</text>
        <dbReference type="Rhea" id="RHEA:42692"/>
        <dbReference type="Rhea" id="RHEA-COMP:9584"/>
        <dbReference type="Rhea" id="RHEA-COMP:10183"/>
        <dbReference type="ChEBI" id="CHEBI:15444"/>
        <dbReference type="ChEBI" id="CHEBI:43474"/>
        <dbReference type="ChEBI" id="CHEBI:63576"/>
        <dbReference type="EC" id="2.4.99.16"/>
    </reaction>
</comment>
<comment type="subunit">
    <text evidence="1 6">Homodimer.</text>
</comment>
<organism evidence="8 9">
    <name type="scientific">Thermobifida cellulosilytica TB100</name>
    <dbReference type="NCBI Taxonomy" id="665004"/>
    <lineage>
        <taxon>Bacteria</taxon>
        <taxon>Bacillati</taxon>
        <taxon>Actinomycetota</taxon>
        <taxon>Actinomycetes</taxon>
        <taxon>Streptosporangiales</taxon>
        <taxon>Nocardiopsidaceae</taxon>
        <taxon>Thermobifida</taxon>
    </lineage>
</organism>
<keyword evidence="3 6" id="KW-0808">Transferase</keyword>
<evidence type="ECO:0000256" key="4">
    <source>
        <dbReference type="ARBA" id="ARBA00023277"/>
    </source>
</evidence>
<evidence type="ECO:0000313" key="8">
    <source>
        <dbReference type="EMBL" id="KUP97455.1"/>
    </source>
</evidence>
<keyword evidence="2 6" id="KW-0328">Glycosyltransferase</keyword>
<dbReference type="Gene3D" id="2.60.40.10">
    <property type="entry name" value="Immunoglobulins"/>
    <property type="match status" value="1"/>
</dbReference>
<dbReference type="GO" id="GO:0030979">
    <property type="term" value="P:alpha-glucan biosynthetic process"/>
    <property type="evidence" value="ECO:0007669"/>
    <property type="project" value="UniProtKB-UniRule"/>
</dbReference>
<dbReference type="Gene3D" id="3.20.20.80">
    <property type="entry name" value="Glycosidases"/>
    <property type="match status" value="1"/>
</dbReference>
<feature type="binding site" evidence="6">
    <location>
        <position position="374"/>
    </location>
    <ligand>
        <name>alpha-maltose 1-phosphate</name>
        <dbReference type="ChEBI" id="CHEBI:63576"/>
    </ligand>
</feature>
<feature type="binding site" evidence="6">
    <location>
        <position position="243"/>
    </location>
    <ligand>
        <name>alpha-maltose 1-phosphate</name>
        <dbReference type="ChEBI" id="CHEBI:63576"/>
    </ligand>
</feature>
<dbReference type="AlphaFoldDB" id="A0A147KJG4"/>
<comment type="caution">
    <text evidence="8">The sequence shown here is derived from an EMBL/GenBank/DDBJ whole genome shotgun (WGS) entry which is preliminary data.</text>
</comment>
<dbReference type="EC" id="2.4.99.16" evidence="6"/>
<feature type="domain" description="Glycosyl hydrolase family 13 catalytic" evidence="7">
    <location>
        <begin position="185"/>
        <end position="542"/>
    </location>
</feature>
<dbReference type="HAMAP" id="MF_02124">
    <property type="entry name" value="GlgE"/>
    <property type="match status" value="1"/>
</dbReference>
<evidence type="ECO:0000256" key="5">
    <source>
        <dbReference type="ARBA" id="ARBA00048735"/>
    </source>
</evidence>
<dbReference type="Pfam" id="PF11896">
    <property type="entry name" value="GlgE_dom_N_S"/>
    <property type="match status" value="1"/>
</dbReference>
<gene>
    <name evidence="6" type="primary">glgE</name>
    <name evidence="8" type="ORF">AC529_06800</name>
</gene>
<dbReference type="InterPro" id="IPR021828">
    <property type="entry name" value="GlgE_dom_N/S"/>
</dbReference>
<dbReference type="InterPro" id="IPR013780">
    <property type="entry name" value="Glyco_hydro_b"/>
</dbReference>
<dbReference type="GO" id="GO:0016758">
    <property type="term" value="F:hexosyltransferase activity"/>
    <property type="evidence" value="ECO:0007669"/>
    <property type="project" value="UniProtKB-UniRule"/>
</dbReference>
<feature type="binding site" evidence="6">
    <location>
        <position position="303"/>
    </location>
    <ligand>
        <name>alpha-maltose 1-phosphate</name>
        <dbReference type="ChEBI" id="CHEBI:63576"/>
    </ligand>
</feature>
<feature type="active site" description="Proton donor" evidence="6">
    <location>
        <position position="402"/>
    </location>
</feature>
<dbReference type="Gene3D" id="2.60.40.1180">
    <property type="entry name" value="Golgi alpha-mannosidase II"/>
    <property type="match status" value="1"/>
</dbReference>
<dbReference type="EMBL" id="LGEM01000025">
    <property type="protein sequence ID" value="KUP97455.1"/>
    <property type="molecule type" value="Genomic_DNA"/>
</dbReference>
<keyword evidence="9" id="KW-1185">Reference proteome</keyword>
<dbReference type="SUPFAM" id="SSF51445">
    <property type="entry name" value="(Trans)glycosidases"/>
    <property type="match status" value="1"/>
</dbReference>
<dbReference type="GO" id="GO:0004553">
    <property type="term" value="F:hydrolase activity, hydrolyzing O-glycosyl compounds"/>
    <property type="evidence" value="ECO:0007669"/>
    <property type="project" value="InterPro"/>
</dbReference>
<dbReference type="CDD" id="cd11344">
    <property type="entry name" value="AmyAc_GlgE_like"/>
    <property type="match status" value="1"/>
</dbReference>